<gene>
    <name evidence="4" type="primary">LOC117558663</name>
</gene>
<reference evidence="4" key="1">
    <citation type="submission" date="2025-08" db="UniProtKB">
        <authorList>
            <consortium name="RefSeq"/>
        </authorList>
    </citation>
    <scope>IDENTIFICATION</scope>
</reference>
<organism evidence="3 4">
    <name type="scientific">Gymnodraco acuticeps</name>
    <name type="common">Antarctic dragonfish</name>
    <dbReference type="NCBI Taxonomy" id="8218"/>
    <lineage>
        <taxon>Eukaryota</taxon>
        <taxon>Metazoa</taxon>
        <taxon>Chordata</taxon>
        <taxon>Craniata</taxon>
        <taxon>Vertebrata</taxon>
        <taxon>Euteleostomi</taxon>
        <taxon>Actinopterygii</taxon>
        <taxon>Neopterygii</taxon>
        <taxon>Teleostei</taxon>
        <taxon>Neoteleostei</taxon>
        <taxon>Acanthomorphata</taxon>
        <taxon>Eupercaria</taxon>
        <taxon>Perciformes</taxon>
        <taxon>Notothenioidei</taxon>
        <taxon>Bathydraconidae</taxon>
        <taxon>Gymnodraco</taxon>
    </lineage>
</organism>
<evidence type="ECO:0000259" key="2">
    <source>
        <dbReference type="Pfam" id="PF24544"/>
    </source>
</evidence>
<feature type="domain" description="TPPC8 C-terminal Ig-like" evidence="1">
    <location>
        <begin position="162"/>
        <end position="264"/>
    </location>
</feature>
<dbReference type="Proteomes" id="UP000515161">
    <property type="component" value="Unplaced"/>
</dbReference>
<evidence type="ECO:0000313" key="3">
    <source>
        <dbReference type="Proteomes" id="UP000515161"/>
    </source>
</evidence>
<keyword evidence="3" id="KW-1185">Reference proteome</keyword>
<dbReference type="GeneID" id="117558663"/>
<dbReference type="OrthoDB" id="203724at2759"/>
<evidence type="ECO:0000259" key="1">
    <source>
        <dbReference type="Pfam" id="PF24542"/>
    </source>
</evidence>
<dbReference type="InterPro" id="IPR058538">
    <property type="entry name" value="Ig_TPPC8_2nd"/>
</dbReference>
<dbReference type="Pfam" id="PF24544">
    <property type="entry name" value="Ig_TPPC8_2nd"/>
    <property type="match status" value="1"/>
</dbReference>
<feature type="domain" description="TPPC8 second Ig-like" evidence="2">
    <location>
        <begin position="14"/>
        <end position="48"/>
    </location>
</feature>
<dbReference type="InterPro" id="IPR024420">
    <property type="entry name" value="TRAPP_III_complex_Trs85"/>
</dbReference>
<dbReference type="KEGG" id="gacu:117558663"/>
<sequence length="288" mass="31500">MSVFFLQFPTALLCGEIRKAYVEFCNVSGVALSGLRVASTHPDFFTFGAGLSGGFQPAVWCDGHPDRGQHAAAGGVHPAASLAPRTRPGGGARNQLPLLLREHREGKQNQEQLHQREAHEWPASAVASSRLRARSLTLHYKDFTESEAPPPLILPAAELSQLIKTNLHYPETYTHPFVQESLCVVPVTLTLSNCSLARVEVIIDLRHKSASPESVEVHSSFTWVGQTQHHLQLRPQEVLCLTLQACFLQPGVYNLNTPRVFAKLTDQGAMCETSQQTASPALIIINSA</sequence>
<evidence type="ECO:0000313" key="4">
    <source>
        <dbReference type="RefSeq" id="XP_034090887.1"/>
    </source>
</evidence>
<dbReference type="InterPro" id="IPR057651">
    <property type="entry name" value="Ig_TPPC8_C"/>
</dbReference>
<dbReference type="Pfam" id="PF24542">
    <property type="entry name" value="Ig_TPPC8_C"/>
    <property type="match status" value="1"/>
</dbReference>
<dbReference type="GO" id="GO:1990072">
    <property type="term" value="C:TRAPPIII protein complex"/>
    <property type="evidence" value="ECO:0007669"/>
    <property type="project" value="TreeGrafter"/>
</dbReference>
<dbReference type="InParanoid" id="A0A6P8WTM7"/>
<dbReference type="RefSeq" id="XP_034090887.1">
    <property type="nucleotide sequence ID" value="XM_034234996.1"/>
</dbReference>
<protein>
    <submittedName>
        <fullName evidence="4">Trafficking protein particle complex subunit 8-like</fullName>
    </submittedName>
</protein>
<accession>A0A6P8WTM7</accession>
<dbReference type="PANTHER" id="PTHR12975">
    <property type="entry name" value="TRANSPORT PROTEIN TRAPP"/>
    <property type="match status" value="1"/>
</dbReference>
<proteinExistence type="predicted"/>
<dbReference type="PANTHER" id="PTHR12975:SF6">
    <property type="entry name" value="TRAFFICKING PROTEIN PARTICLE COMPLEX SUBUNIT 8"/>
    <property type="match status" value="1"/>
</dbReference>
<name>A0A6P8WTM7_GYMAC</name>
<dbReference type="AlphaFoldDB" id="A0A6P8WTM7"/>